<dbReference type="RefSeq" id="WP_203967950.1">
    <property type="nucleotide sequence ID" value="NZ_BOOT01000006.1"/>
</dbReference>
<dbReference type="GO" id="GO:0000976">
    <property type="term" value="F:transcription cis-regulatory region binding"/>
    <property type="evidence" value="ECO:0007669"/>
    <property type="project" value="TreeGrafter"/>
</dbReference>
<proteinExistence type="predicted"/>
<reference evidence="5" key="1">
    <citation type="journal article" date="2014" name="Int. J. Syst. Evol. Microbiol.">
        <title>Complete genome sequence of Corynebacterium casei LMG S-19264T (=DSM 44701T), isolated from a smear-ripened cheese.</title>
        <authorList>
            <consortium name="US DOE Joint Genome Institute (JGI-PGF)"/>
            <person name="Walter F."/>
            <person name="Albersmeier A."/>
            <person name="Kalinowski J."/>
            <person name="Ruckert C."/>
        </authorList>
    </citation>
    <scope>NUCLEOTIDE SEQUENCE</scope>
    <source>
        <strain evidence="5">JCM 13064</strain>
    </source>
</reference>
<dbReference type="SUPFAM" id="SSF46689">
    <property type="entry name" value="Homeodomain-like"/>
    <property type="match status" value="1"/>
</dbReference>
<organism evidence="5 6">
    <name type="scientific">Sphaerisporangium melleum</name>
    <dbReference type="NCBI Taxonomy" id="321316"/>
    <lineage>
        <taxon>Bacteria</taxon>
        <taxon>Bacillati</taxon>
        <taxon>Actinomycetota</taxon>
        <taxon>Actinomycetes</taxon>
        <taxon>Streptosporangiales</taxon>
        <taxon>Streptosporangiaceae</taxon>
        <taxon>Sphaerisporangium</taxon>
    </lineage>
</organism>
<sequence>MVNNAMQDGGAVSDSVNGTVSPHLTRLLVRAGIATGLDRSCLAGVPGLAVLHEDGIRIPTATILRVWELVAGPVWKAGGSDRIMELWRPGTLGVWDYLFPVSSTLDDAFRVAGRRFTAIADPADRLLVTRHDGGLTVGWQGPYLDCPEYPLIAEFVPYMLLMVASSGAGRRLTPTQVALPRRPSTSPQRLAELYDTRRIEFDAGHPSITFAEADIDAPLPRADPVLVAILDDHAHLSTAAARPVRGWLDRFHAILESAMADGAPGLDHVAQRLAMSPRTLQRRLREEGSSWREELEKLRRRRVDRLLRETSLSVDSIAARVGFTDSRALRRAIGRWYGHGPAAIRASGPT</sequence>
<evidence type="ECO:0000256" key="3">
    <source>
        <dbReference type="ARBA" id="ARBA00023163"/>
    </source>
</evidence>
<dbReference type="GO" id="GO:0003700">
    <property type="term" value="F:DNA-binding transcription factor activity"/>
    <property type="evidence" value="ECO:0007669"/>
    <property type="project" value="InterPro"/>
</dbReference>
<keyword evidence="3" id="KW-0804">Transcription</keyword>
<accession>A0A917QSA7</accession>
<dbReference type="Proteomes" id="UP000645217">
    <property type="component" value="Unassembled WGS sequence"/>
</dbReference>
<dbReference type="AlphaFoldDB" id="A0A917QSA7"/>
<dbReference type="EMBL" id="BMNT01000003">
    <property type="protein sequence ID" value="GGK66167.1"/>
    <property type="molecule type" value="Genomic_DNA"/>
</dbReference>
<evidence type="ECO:0000259" key="4">
    <source>
        <dbReference type="PROSITE" id="PS01124"/>
    </source>
</evidence>
<dbReference type="GO" id="GO:0005829">
    <property type="term" value="C:cytosol"/>
    <property type="evidence" value="ECO:0007669"/>
    <property type="project" value="TreeGrafter"/>
</dbReference>
<protein>
    <submittedName>
        <fullName evidence="5">Transcriptional regulator</fullName>
    </submittedName>
</protein>
<dbReference type="InterPro" id="IPR018060">
    <property type="entry name" value="HTH_AraC"/>
</dbReference>
<dbReference type="Pfam" id="PF12833">
    <property type="entry name" value="HTH_18"/>
    <property type="match status" value="1"/>
</dbReference>
<dbReference type="PROSITE" id="PS01124">
    <property type="entry name" value="HTH_ARAC_FAMILY_2"/>
    <property type="match status" value="1"/>
</dbReference>
<comment type="caution">
    <text evidence="5">The sequence shown here is derived from an EMBL/GenBank/DDBJ whole genome shotgun (WGS) entry which is preliminary data.</text>
</comment>
<evidence type="ECO:0000313" key="5">
    <source>
        <dbReference type="EMBL" id="GGK66167.1"/>
    </source>
</evidence>
<feature type="domain" description="HTH araC/xylS-type" evidence="4">
    <location>
        <begin position="249"/>
        <end position="347"/>
    </location>
</feature>
<evidence type="ECO:0000313" key="6">
    <source>
        <dbReference type="Proteomes" id="UP000645217"/>
    </source>
</evidence>
<keyword evidence="1" id="KW-0805">Transcription regulation</keyword>
<name>A0A917QSA7_9ACTN</name>
<dbReference type="Gene3D" id="1.10.10.60">
    <property type="entry name" value="Homeodomain-like"/>
    <property type="match status" value="1"/>
</dbReference>
<dbReference type="InterPro" id="IPR032687">
    <property type="entry name" value="AraC-type_N"/>
</dbReference>
<gene>
    <name evidence="5" type="ORF">GCM10007964_06530</name>
</gene>
<evidence type="ECO:0000256" key="1">
    <source>
        <dbReference type="ARBA" id="ARBA00023015"/>
    </source>
</evidence>
<dbReference type="SMART" id="SM00342">
    <property type="entry name" value="HTH_ARAC"/>
    <property type="match status" value="1"/>
</dbReference>
<dbReference type="PANTHER" id="PTHR47894">
    <property type="entry name" value="HTH-TYPE TRANSCRIPTIONAL REGULATOR GADX"/>
    <property type="match status" value="1"/>
</dbReference>
<dbReference type="Pfam" id="PF12625">
    <property type="entry name" value="Arabinose_bd"/>
    <property type="match status" value="1"/>
</dbReference>
<evidence type="ECO:0000256" key="2">
    <source>
        <dbReference type="ARBA" id="ARBA00023125"/>
    </source>
</evidence>
<reference evidence="5" key="2">
    <citation type="submission" date="2020-09" db="EMBL/GenBank/DDBJ databases">
        <authorList>
            <person name="Sun Q."/>
            <person name="Ohkuma M."/>
        </authorList>
    </citation>
    <scope>NUCLEOTIDE SEQUENCE</scope>
    <source>
        <strain evidence="5">JCM 13064</strain>
    </source>
</reference>
<dbReference type="PANTHER" id="PTHR47894:SF1">
    <property type="entry name" value="HTH-TYPE TRANSCRIPTIONAL REGULATOR VQSM"/>
    <property type="match status" value="1"/>
</dbReference>
<dbReference type="InterPro" id="IPR009057">
    <property type="entry name" value="Homeodomain-like_sf"/>
</dbReference>
<keyword evidence="6" id="KW-1185">Reference proteome</keyword>
<keyword evidence="2" id="KW-0238">DNA-binding</keyword>